<evidence type="ECO:0000259" key="3">
    <source>
        <dbReference type="PROSITE" id="PS50158"/>
    </source>
</evidence>
<comment type="caution">
    <text evidence="4">The sequence shown here is derived from an EMBL/GenBank/DDBJ whole genome shotgun (WGS) entry which is preliminary data.</text>
</comment>
<dbReference type="Pfam" id="PF00098">
    <property type="entry name" value="zf-CCHC"/>
    <property type="match status" value="1"/>
</dbReference>
<dbReference type="InterPro" id="IPR001878">
    <property type="entry name" value="Znf_CCHC"/>
</dbReference>
<evidence type="ECO:0000313" key="4">
    <source>
        <dbReference type="EMBL" id="GFD07574.1"/>
    </source>
</evidence>
<dbReference type="GO" id="GO:0008270">
    <property type="term" value="F:zinc ion binding"/>
    <property type="evidence" value="ECO:0007669"/>
    <property type="project" value="UniProtKB-KW"/>
</dbReference>
<evidence type="ECO:0000256" key="1">
    <source>
        <dbReference type="PROSITE-ProRule" id="PRU00047"/>
    </source>
</evidence>
<protein>
    <recommendedName>
        <fullName evidence="3">CCHC-type domain-containing protein</fullName>
    </recommendedName>
</protein>
<accession>A0A699TGI2</accession>
<name>A0A699TGI2_TANCI</name>
<dbReference type="SUPFAM" id="SSF57756">
    <property type="entry name" value="Retrovirus zinc finger-like domains"/>
    <property type="match status" value="1"/>
</dbReference>
<reference evidence="4" key="1">
    <citation type="journal article" date="2019" name="Sci. Rep.">
        <title>Draft genome of Tanacetum cinerariifolium, the natural source of mosquito coil.</title>
        <authorList>
            <person name="Yamashiro T."/>
            <person name="Shiraishi A."/>
            <person name="Satake H."/>
            <person name="Nakayama K."/>
        </authorList>
    </citation>
    <scope>NUCLEOTIDE SEQUENCE</scope>
</reference>
<proteinExistence type="predicted"/>
<organism evidence="4">
    <name type="scientific">Tanacetum cinerariifolium</name>
    <name type="common">Dalmatian daisy</name>
    <name type="synonym">Chrysanthemum cinerariifolium</name>
    <dbReference type="NCBI Taxonomy" id="118510"/>
    <lineage>
        <taxon>Eukaryota</taxon>
        <taxon>Viridiplantae</taxon>
        <taxon>Streptophyta</taxon>
        <taxon>Embryophyta</taxon>
        <taxon>Tracheophyta</taxon>
        <taxon>Spermatophyta</taxon>
        <taxon>Magnoliopsida</taxon>
        <taxon>eudicotyledons</taxon>
        <taxon>Gunneridae</taxon>
        <taxon>Pentapetalae</taxon>
        <taxon>asterids</taxon>
        <taxon>campanulids</taxon>
        <taxon>Asterales</taxon>
        <taxon>Asteraceae</taxon>
        <taxon>Asteroideae</taxon>
        <taxon>Anthemideae</taxon>
        <taxon>Anthemidinae</taxon>
        <taxon>Tanacetum</taxon>
    </lineage>
</organism>
<dbReference type="GO" id="GO:0003676">
    <property type="term" value="F:nucleic acid binding"/>
    <property type="evidence" value="ECO:0007669"/>
    <property type="project" value="InterPro"/>
</dbReference>
<keyword evidence="1" id="KW-0863">Zinc-finger</keyword>
<dbReference type="InterPro" id="IPR036875">
    <property type="entry name" value="Znf_CCHC_sf"/>
</dbReference>
<feature type="non-terminal residue" evidence="4">
    <location>
        <position position="1"/>
    </location>
</feature>
<gene>
    <name evidence="4" type="ORF">Tci_879543</name>
</gene>
<dbReference type="Gene3D" id="4.10.60.10">
    <property type="entry name" value="Zinc finger, CCHC-type"/>
    <property type="match status" value="1"/>
</dbReference>
<keyword evidence="1" id="KW-0479">Metal-binding</keyword>
<dbReference type="AlphaFoldDB" id="A0A699TGI2"/>
<feature type="domain" description="CCHC-type" evidence="3">
    <location>
        <begin position="51"/>
        <end position="64"/>
    </location>
</feature>
<sequence>NEDLQQIDTDDLKEVDLKWQVAMLRFIKKTGRKLNLNGKETVGFDRTKVNCYNCHRRGHFARECMAPRNQENRNRDAPTRNAPVDTSTTNALVVQDRIGGYDWSF</sequence>
<keyword evidence="1" id="KW-0862">Zinc</keyword>
<dbReference type="SMART" id="SM00343">
    <property type="entry name" value="ZnF_C2HC"/>
    <property type="match status" value="1"/>
</dbReference>
<evidence type="ECO:0000256" key="2">
    <source>
        <dbReference type="SAM" id="MobiDB-lite"/>
    </source>
</evidence>
<dbReference type="PROSITE" id="PS50158">
    <property type="entry name" value="ZF_CCHC"/>
    <property type="match status" value="1"/>
</dbReference>
<dbReference type="EMBL" id="BKCJ011232305">
    <property type="protein sequence ID" value="GFD07574.1"/>
    <property type="molecule type" value="Genomic_DNA"/>
</dbReference>
<feature type="region of interest" description="Disordered" evidence="2">
    <location>
        <begin position="66"/>
        <end position="89"/>
    </location>
</feature>